<dbReference type="InterPro" id="IPR043046">
    <property type="entry name" value="IL17RA/B_FnIII-like_2_sf"/>
</dbReference>
<dbReference type="InterPro" id="IPR039465">
    <property type="entry name" value="IL-17_rcpt-like"/>
</dbReference>
<dbReference type="OrthoDB" id="8963084at2759"/>
<evidence type="ECO:0000256" key="7">
    <source>
        <dbReference type="ARBA" id="ARBA00023170"/>
    </source>
</evidence>
<dbReference type="GO" id="GO:0030368">
    <property type="term" value="F:interleukin-17 receptor activity"/>
    <property type="evidence" value="ECO:0007669"/>
    <property type="project" value="InterPro"/>
</dbReference>
<evidence type="ECO:0000256" key="5">
    <source>
        <dbReference type="ARBA" id="ARBA00022989"/>
    </source>
</evidence>
<keyword evidence="6 9" id="KW-0472">Membrane</keyword>
<keyword evidence="4" id="KW-0732">Signal</keyword>
<sequence length="525" mass="58755">MSQHRTGDHTPVFAFGRFADMKSLLLIVLFKLTTTYGSINVSCAETDEWPALPKETPSVLAKLTVSLAVMSEKASDAALNISWAINIDYSNKYLIGTEFIVNSKSYLCQYYPPFSEVNASGYEQWFHYTEIPAMPDTNYAVIGSNLPQSMSVERPQSKIFETPDCSHETMRQHSSCLRIAEIESEWEPNIISTFVNGQVEVSFTSSKHSTEYDLQLWRCNCATLTSCPSEIKCSEYISEDKAFSEGKSRWTRILNATGPCDSLLILISPFFNHCDVFCQEKIAPVDCSQREHPNYTLLLCLACITMVLIPVAFLIWYKTYKAHSELPQASAFVYVLVVYPAGNRAFQRAVVAFAEFLQSQLNCKVAIDMWEQGRMAEQGPVRWLTTHTECADKVAIVCTPRTALRENTAEHCQPTALRDHTVPASTDDVFSLALNMLEGQMKGLSALKKYCTVHLGDRPDTKHLPAALRVCKSFSLMKDVEKLGRHLQNTGTEAHYFPSVGLKPRALTGDAAGRLKNAIRELQTG</sequence>
<reference evidence="11" key="1">
    <citation type="journal article" date="2023" name="Science">
        <title>Genome structures resolve the early diversification of teleost fishes.</title>
        <authorList>
            <person name="Parey E."/>
            <person name="Louis A."/>
            <person name="Montfort J."/>
            <person name="Bouchez O."/>
            <person name="Roques C."/>
            <person name="Iampietro C."/>
            <person name="Lluch J."/>
            <person name="Castinel A."/>
            <person name="Donnadieu C."/>
            <person name="Desvignes T."/>
            <person name="Floi Bucao C."/>
            <person name="Jouanno E."/>
            <person name="Wen M."/>
            <person name="Mejri S."/>
            <person name="Dirks R."/>
            <person name="Jansen H."/>
            <person name="Henkel C."/>
            <person name="Chen W.J."/>
            <person name="Zahm M."/>
            <person name="Cabau C."/>
            <person name="Klopp C."/>
            <person name="Thompson A.W."/>
            <person name="Robinson-Rechavi M."/>
            <person name="Braasch I."/>
            <person name="Lecointre G."/>
            <person name="Bobe J."/>
            <person name="Postlethwait J.H."/>
            <person name="Berthelot C."/>
            <person name="Roest Crollius H."/>
            <person name="Guiguen Y."/>
        </authorList>
    </citation>
    <scope>NUCLEOTIDE SEQUENCE</scope>
    <source>
        <strain evidence="11">Concon-B</strain>
    </source>
</reference>
<keyword evidence="5 9" id="KW-1133">Transmembrane helix</keyword>
<comment type="caution">
    <text evidence="11">The sequence shown here is derived from an EMBL/GenBank/DDBJ whole genome shotgun (WGS) entry which is preliminary data.</text>
</comment>
<evidence type="ECO:0000256" key="3">
    <source>
        <dbReference type="ARBA" id="ARBA00022692"/>
    </source>
</evidence>
<accession>A0A9Q1DB60</accession>
<organism evidence="11 12">
    <name type="scientific">Conger conger</name>
    <name type="common">Conger eel</name>
    <name type="synonym">Muraena conger</name>
    <dbReference type="NCBI Taxonomy" id="82655"/>
    <lineage>
        <taxon>Eukaryota</taxon>
        <taxon>Metazoa</taxon>
        <taxon>Chordata</taxon>
        <taxon>Craniata</taxon>
        <taxon>Vertebrata</taxon>
        <taxon>Euteleostomi</taxon>
        <taxon>Actinopterygii</taxon>
        <taxon>Neopterygii</taxon>
        <taxon>Teleostei</taxon>
        <taxon>Anguilliformes</taxon>
        <taxon>Congridae</taxon>
        <taxon>Conger</taxon>
    </lineage>
</organism>
<protein>
    <recommendedName>
        <fullName evidence="10">SEFIR domain-containing protein</fullName>
    </recommendedName>
</protein>
<dbReference type="InterPro" id="IPR032356">
    <property type="entry name" value="IL17R_A/B_N"/>
</dbReference>
<evidence type="ECO:0000256" key="8">
    <source>
        <dbReference type="ARBA" id="ARBA00023180"/>
    </source>
</evidence>
<dbReference type="GO" id="GO:0005886">
    <property type="term" value="C:plasma membrane"/>
    <property type="evidence" value="ECO:0007669"/>
    <property type="project" value="UniProtKB-SubCell"/>
</dbReference>
<feature type="transmembrane region" description="Helical" evidence="9">
    <location>
        <begin position="295"/>
        <end position="317"/>
    </location>
</feature>
<dbReference type="Pfam" id="PF08357">
    <property type="entry name" value="SEFIR"/>
    <property type="match status" value="1"/>
</dbReference>
<evidence type="ECO:0000256" key="4">
    <source>
        <dbReference type="ARBA" id="ARBA00022729"/>
    </source>
</evidence>
<gene>
    <name evidence="11" type="ORF">COCON_G00142850</name>
</gene>
<keyword evidence="7" id="KW-0675">Receptor</keyword>
<dbReference type="Gene3D" id="3.40.50.11530">
    <property type="match status" value="1"/>
</dbReference>
<evidence type="ECO:0000259" key="10">
    <source>
        <dbReference type="PROSITE" id="PS51534"/>
    </source>
</evidence>
<evidence type="ECO:0000256" key="2">
    <source>
        <dbReference type="ARBA" id="ARBA00022475"/>
    </source>
</evidence>
<dbReference type="Pfam" id="PF16556">
    <property type="entry name" value="IL17R_fnIII_D1"/>
    <property type="match status" value="1"/>
</dbReference>
<dbReference type="Proteomes" id="UP001152803">
    <property type="component" value="Unassembled WGS sequence"/>
</dbReference>
<dbReference type="Gene3D" id="2.60.40.2160">
    <property type="entry name" value="Interleukin-17 receptor A/B, fibronectin-III-like domain 1"/>
    <property type="match status" value="1"/>
</dbReference>
<keyword evidence="12" id="KW-1185">Reference proteome</keyword>
<dbReference type="EMBL" id="JAFJMO010000010">
    <property type="protein sequence ID" value="KAJ8265186.1"/>
    <property type="molecule type" value="Genomic_DNA"/>
</dbReference>
<evidence type="ECO:0000256" key="9">
    <source>
        <dbReference type="SAM" id="Phobius"/>
    </source>
</evidence>
<evidence type="ECO:0000313" key="11">
    <source>
        <dbReference type="EMBL" id="KAJ8265186.1"/>
    </source>
</evidence>
<keyword evidence="3 9" id="KW-0812">Transmembrane</keyword>
<keyword evidence="8" id="KW-0325">Glycoprotein</keyword>
<proteinExistence type="predicted"/>
<name>A0A9Q1DB60_CONCO</name>
<keyword evidence="2" id="KW-1003">Cell membrane</keyword>
<evidence type="ECO:0000256" key="6">
    <source>
        <dbReference type="ARBA" id="ARBA00023136"/>
    </source>
</evidence>
<dbReference type="AlphaFoldDB" id="A0A9Q1DB60"/>
<feature type="domain" description="SEFIR" evidence="10">
    <location>
        <begin position="332"/>
        <end position="485"/>
    </location>
</feature>
<dbReference type="InterPro" id="IPR013568">
    <property type="entry name" value="SEFIR_dom"/>
</dbReference>
<dbReference type="Gene3D" id="2.60.40.2150">
    <property type="entry name" value="Interleukin-17 receptor A/B, fibronectin-III-like domain 2"/>
    <property type="match status" value="1"/>
</dbReference>
<dbReference type="PROSITE" id="PS51534">
    <property type="entry name" value="SEFIR"/>
    <property type="match status" value="1"/>
</dbReference>
<comment type="subcellular location">
    <subcellularLocation>
        <location evidence="1">Cell membrane</location>
        <topology evidence="1">Single-pass type I membrane protein</topology>
    </subcellularLocation>
</comment>
<dbReference type="PANTHER" id="PTHR15583">
    <property type="entry name" value="INTERLEUKIN-17 RECEPTOR"/>
    <property type="match status" value="1"/>
</dbReference>
<evidence type="ECO:0000313" key="12">
    <source>
        <dbReference type="Proteomes" id="UP001152803"/>
    </source>
</evidence>
<evidence type="ECO:0000256" key="1">
    <source>
        <dbReference type="ARBA" id="ARBA00004251"/>
    </source>
</evidence>
<dbReference type="InterPro" id="IPR038683">
    <property type="entry name" value="IL17RA/B_FnIII-like_1_sf"/>
</dbReference>
<dbReference type="PANTHER" id="PTHR15583:SF11">
    <property type="entry name" value="INTERLEUKIN-17 RECEPTOR B"/>
    <property type="match status" value="1"/>
</dbReference>